<dbReference type="Pfam" id="PF00264">
    <property type="entry name" value="Tyrosinase"/>
    <property type="match status" value="1"/>
</dbReference>
<feature type="domain" description="Tyrosinase copper-binding" evidence="4">
    <location>
        <begin position="245"/>
        <end position="256"/>
    </location>
</feature>
<dbReference type="OrthoDB" id="6132182at2759"/>
<keyword evidence="2" id="KW-0186">Copper</keyword>
<dbReference type="SUPFAM" id="SSF48056">
    <property type="entry name" value="Di-copper centre-containing domain"/>
    <property type="match status" value="1"/>
</dbReference>
<reference evidence="6" key="2">
    <citation type="submission" date="2020-04" db="EMBL/GenBank/DDBJ databases">
        <authorList>
            <consortium name="NCBI Genome Project"/>
        </authorList>
    </citation>
    <scope>NUCLEOTIDE SEQUENCE</scope>
    <source>
        <strain evidence="6">CBS 342.82</strain>
    </source>
</reference>
<dbReference type="PANTHER" id="PTHR11474">
    <property type="entry name" value="TYROSINASE FAMILY MEMBER"/>
    <property type="match status" value="1"/>
</dbReference>
<dbReference type="GO" id="GO:0046872">
    <property type="term" value="F:metal ion binding"/>
    <property type="evidence" value="ECO:0007669"/>
    <property type="project" value="UniProtKB-KW"/>
</dbReference>
<sequence>MCANARLSLLIWLLLVILALPRTSSASIGECTNTTTRVEWRQLSSVDQQQYIDSVLCLKTKPSRIGLNSSLYDDFTFVHFTLNNQIHSSAVFLPWHRYFTFLYTGAIRDCGYKGPMTYWDWTLDLLKMLQSQVMASELGFGGTGSRNRTKQMPDEAAPFYCVDDGPFWQLRPSCRISLGNRLKFDEHCLHRDVQERSDSYSGSKIANILQERDFLWFSRRLETSPHNTIHSTIGGEMGPPTSPNDPLFFLHHSQIDRLWWLWQQMNLTARYNDYSGDVRNSNGSYSDMQASLSDLLQMNGLAPDISVKEIMNVSSPPWCYQY</sequence>
<dbReference type="GO" id="GO:0016491">
    <property type="term" value="F:oxidoreductase activity"/>
    <property type="evidence" value="ECO:0007669"/>
    <property type="project" value="InterPro"/>
</dbReference>
<dbReference type="InterPro" id="IPR050316">
    <property type="entry name" value="Tyrosinase/Hemocyanin"/>
</dbReference>
<dbReference type="Gene3D" id="1.10.1280.10">
    <property type="entry name" value="Di-copper center containing domain from catechol oxidase"/>
    <property type="match status" value="1"/>
</dbReference>
<name>A0A6J3MCF2_9PEZI</name>
<evidence type="ECO:0000256" key="2">
    <source>
        <dbReference type="ARBA" id="ARBA00023008"/>
    </source>
</evidence>
<keyword evidence="5" id="KW-1185">Reference proteome</keyword>
<dbReference type="RefSeq" id="XP_033461548.1">
    <property type="nucleotide sequence ID" value="XM_033608246.1"/>
</dbReference>
<accession>A0A6J3MCF2</accession>
<feature type="chain" id="PRO_5027120459" evidence="3">
    <location>
        <begin position="26"/>
        <end position="322"/>
    </location>
</feature>
<dbReference type="PRINTS" id="PR00092">
    <property type="entry name" value="TYROSINASE"/>
</dbReference>
<dbReference type="PANTHER" id="PTHR11474:SF126">
    <property type="entry name" value="TYROSINASE-LIKE PROTEIN TYR-1-RELATED"/>
    <property type="match status" value="1"/>
</dbReference>
<evidence type="ECO:0000313" key="5">
    <source>
        <dbReference type="Proteomes" id="UP000504637"/>
    </source>
</evidence>
<dbReference type="AlphaFoldDB" id="A0A6J3MCF2"/>
<reference evidence="6" key="1">
    <citation type="submission" date="2020-01" db="EMBL/GenBank/DDBJ databases">
        <authorList>
            <consortium name="DOE Joint Genome Institute"/>
            <person name="Haridas S."/>
            <person name="Albert R."/>
            <person name="Binder M."/>
            <person name="Bloem J."/>
            <person name="Labutti K."/>
            <person name="Salamov A."/>
            <person name="Andreopoulos B."/>
            <person name="Baker S.E."/>
            <person name="Barry K."/>
            <person name="Bills G."/>
            <person name="Bluhm B.H."/>
            <person name="Cannon C."/>
            <person name="Castanera R."/>
            <person name="Culley D.E."/>
            <person name="Daum C."/>
            <person name="Ezra D."/>
            <person name="Gonzalez J.B."/>
            <person name="Henrissat B."/>
            <person name="Kuo A."/>
            <person name="Liang C."/>
            <person name="Lipzen A."/>
            <person name="Lutzoni F."/>
            <person name="Magnuson J."/>
            <person name="Mondo S."/>
            <person name="Nolan M."/>
            <person name="Ohm R."/>
            <person name="Pangilinan J."/>
            <person name="Park H.-J."/>
            <person name="Ramirez L."/>
            <person name="Alfaro M."/>
            <person name="Sun H."/>
            <person name="Tritt A."/>
            <person name="Yoshinaga Y."/>
            <person name="Zwiers L.-H."/>
            <person name="Turgeon B.G."/>
            <person name="Goodwin S.B."/>
            <person name="Spatafora J.W."/>
            <person name="Crous P.W."/>
            <person name="Grigoriev I.V."/>
        </authorList>
    </citation>
    <scope>NUCLEOTIDE SEQUENCE</scope>
    <source>
        <strain evidence="6">CBS 342.82</strain>
    </source>
</reference>
<dbReference type="GeneID" id="54366046"/>
<dbReference type="InterPro" id="IPR008922">
    <property type="entry name" value="Di-copper_centre_dom_sf"/>
</dbReference>
<evidence type="ECO:0000256" key="1">
    <source>
        <dbReference type="ARBA" id="ARBA00022723"/>
    </source>
</evidence>
<keyword evidence="3" id="KW-0732">Signal</keyword>
<evidence type="ECO:0000256" key="3">
    <source>
        <dbReference type="SAM" id="SignalP"/>
    </source>
</evidence>
<evidence type="ECO:0000259" key="4">
    <source>
        <dbReference type="PROSITE" id="PS00498"/>
    </source>
</evidence>
<proteinExistence type="predicted"/>
<evidence type="ECO:0000313" key="6">
    <source>
        <dbReference type="RefSeq" id="XP_033461548.1"/>
    </source>
</evidence>
<gene>
    <name evidence="6" type="ORF">K489DRAFT_423028</name>
</gene>
<dbReference type="PROSITE" id="PS00498">
    <property type="entry name" value="TYROSINASE_2"/>
    <property type="match status" value="1"/>
</dbReference>
<dbReference type="Proteomes" id="UP000504637">
    <property type="component" value="Unplaced"/>
</dbReference>
<feature type="signal peptide" evidence="3">
    <location>
        <begin position="1"/>
        <end position="25"/>
    </location>
</feature>
<dbReference type="InterPro" id="IPR002227">
    <property type="entry name" value="Tyrosinase_Cu-bd"/>
</dbReference>
<organism evidence="6">
    <name type="scientific">Dissoconium aciculare CBS 342.82</name>
    <dbReference type="NCBI Taxonomy" id="1314786"/>
    <lineage>
        <taxon>Eukaryota</taxon>
        <taxon>Fungi</taxon>
        <taxon>Dikarya</taxon>
        <taxon>Ascomycota</taxon>
        <taxon>Pezizomycotina</taxon>
        <taxon>Dothideomycetes</taxon>
        <taxon>Dothideomycetidae</taxon>
        <taxon>Mycosphaerellales</taxon>
        <taxon>Dissoconiaceae</taxon>
        <taxon>Dissoconium</taxon>
    </lineage>
</organism>
<protein>
    <submittedName>
        <fullName evidence="6">Di-copper centre-containing protein</fullName>
    </submittedName>
</protein>
<reference evidence="6" key="3">
    <citation type="submission" date="2025-08" db="UniProtKB">
        <authorList>
            <consortium name="RefSeq"/>
        </authorList>
    </citation>
    <scope>IDENTIFICATION</scope>
    <source>
        <strain evidence="6">CBS 342.82</strain>
    </source>
</reference>
<keyword evidence="1" id="KW-0479">Metal-binding</keyword>